<accession>A0A9W9VPP2</accession>
<dbReference type="OrthoDB" id="7777654at2759"/>
<dbReference type="InterPro" id="IPR001613">
    <property type="entry name" value="Flavin_amine_oxidase"/>
</dbReference>
<dbReference type="EC" id="1.4.3.-" evidence="6"/>
<keyword evidence="6" id="KW-0285">Flavoprotein</keyword>
<reference evidence="8" key="1">
    <citation type="submission" date="2022-12" db="EMBL/GenBank/DDBJ databases">
        <authorList>
            <person name="Petersen C."/>
        </authorList>
    </citation>
    <scope>NUCLEOTIDE SEQUENCE</scope>
    <source>
        <strain evidence="8">IBT 29677</strain>
    </source>
</reference>
<feature type="binding site" evidence="5">
    <location>
        <begin position="67"/>
        <end position="68"/>
    </location>
    <ligand>
        <name>FAD</name>
        <dbReference type="ChEBI" id="CHEBI:57692"/>
    </ligand>
</feature>
<evidence type="ECO:0000313" key="9">
    <source>
        <dbReference type="Proteomes" id="UP001147747"/>
    </source>
</evidence>
<evidence type="ECO:0000256" key="1">
    <source>
        <dbReference type="ARBA" id="ARBA00001974"/>
    </source>
</evidence>
<feature type="domain" description="Amine oxidase" evidence="7">
    <location>
        <begin position="48"/>
        <end position="477"/>
    </location>
</feature>
<evidence type="ECO:0000256" key="3">
    <source>
        <dbReference type="ARBA" id="ARBA00023002"/>
    </source>
</evidence>
<dbReference type="GeneID" id="81373181"/>
<evidence type="ECO:0000256" key="6">
    <source>
        <dbReference type="RuleBase" id="RU362067"/>
    </source>
</evidence>
<dbReference type="Gene3D" id="3.90.660.10">
    <property type="match status" value="2"/>
</dbReference>
<feature type="binding site" evidence="5">
    <location>
        <position position="379"/>
    </location>
    <ligand>
        <name>substrate</name>
    </ligand>
</feature>
<name>A0A9W9VPP2_9EURO</name>
<evidence type="ECO:0000256" key="5">
    <source>
        <dbReference type="PIRSR" id="PIRSR601613-1"/>
    </source>
</evidence>
<protein>
    <recommendedName>
        <fullName evidence="6">Amine oxidase</fullName>
        <ecNumber evidence="6">1.4.3.-</ecNumber>
    </recommendedName>
</protein>
<comment type="similarity">
    <text evidence="2 6">Belongs to the flavin monoamine oxidase family.</text>
</comment>
<dbReference type="InterPro" id="IPR050703">
    <property type="entry name" value="Flavin_MAO"/>
</dbReference>
<dbReference type="Gene3D" id="3.50.50.60">
    <property type="entry name" value="FAD/NAD(P)-binding domain"/>
    <property type="match status" value="2"/>
</dbReference>
<dbReference type="GO" id="GO:0097621">
    <property type="term" value="F:monoamine oxidase activity"/>
    <property type="evidence" value="ECO:0007669"/>
    <property type="project" value="UniProtKB-EC"/>
</dbReference>
<comment type="catalytic activity">
    <reaction evidence="4">
        <text>a secondary aliphatic amine + O2 + H2O = a primary amine + an aldehyde + H2O2</text>
        <dbReference type="Rhea" id="RHEA:26414"/>
        <dbReference type="ChEBI" id="CHEBI:15377"/>
        <dbReference type="ChEBI" id="CHEBI:15379"/>
        <dbReference type="ChEBI" id="CHEBI:16240"/>
        <dbReference type="ChEBI" id="CHEBI:17478"/>
        <dbReference type="ChEBI" id="CHEBI:58855"/>
        <dbReference type="ChEBI" id="CHEBI:65296"/>
        <dbReference type="EC" id="1.4.3.4"/>
    </reaction>
</comment>
<dbReference type="AlphaFoldDB" id="A0A9W9VPP2"/>
<keyword evidence="6" id="KW-0274">FAD</keyword>
<dbReference type="RefSeq" id="XP_056484821.1">
    <property type="nucleotide sequence ID" value="XM_056634201.1"/>
</dbReference>
<dbReference type="PRINTS" id="PR00757">
    <property type="entry name" value="AMINEOXDASEF"/>
</dbReference>
<feature type="binding site" evidence="5">
    <location>
        <position position="275"/>
    </location>
    <ligand>
        <name>FAD</name>
        <dbReference type="ChEBI" id="CHEBI:57692"/>
    </ligand>
</feature>
<dbReference type="PANTHER" id="PTHR43563:SF1">
    <property type="entry name" value="AMINE OXIDASE [FLAVIN-CONTAINING] B"/>
    <property type="match status" value="1"/>
</dbReference>
<reference evidence="8" key="2">
    <citation type="journal article" date="2023" name="IMA Fungus">
        <title>Comparative genomic study of the Penicillium genus elucidates a diverse pangenome and 15 lateral gene transfer events.</title>
        <authorList>
            <person name="Petersen C."/>
            <person name="Sorensen T."/>
            <person name="Nielsen M.R."/>
            <person name="Sondergaard T.E."/>
            <person name="Sorensen J.L."/>
            <person name="Fitzpatrick D.A."/>
            <person name="Frisvad J.C."/>
            <person name="Nielsen K.L."/>
        </authorList>
    </citation>
    <scope>NUCLEOTIDE SEQUENCE</scope>
    <source>
        <strain evidence="8">IBT 29677</strain>
    </source>
</reference>
<dbReference type="Proteomes" id="UP001147747">
    <property type="component" value="Unassembled WGS sequence"/>
</dbReference>
<sequence>MTTREGFCDRKEGFQQGLPCTATITPRNNILAHTSDIFDVIVIGAGYAGLTTCRDLCNSGFKVLLIEARDRIGGRTYTANIDGHLYEMGGTWVHWNQPHVWHTMHRYGLTELLSSAPGDVGCQKFTVSADGKKTELSRHEEELIIQRGFEELFNIDGNSGRTLMPYPHEPHHNPDIKAYEAISAAERLEKIKPLFNDIELATLQACIGAISGNTMENTGFFDLIRWWALGGYSAAGVFELTETYKIAAGQSSFARKIFEEALSTGNFRYTFDTVVSTVEDDRILVKVTTLSDTRWLAKRLVCTIPLNVLSQVQFDPALPPTKLAATQQGHINFGAKVHLEAEGSDLRSWSGAAWPSKRVFACHGDGLTNAGKNTHIVCFGSNKEFPHPSGDSEEFAAEVKQLMPMQINKVIWHNWLKDPFSRGTWCVFPPNYSFQYLEALRERHGNILFASADWALGWRGFIDGAIEEGSRAAKQIIDELGFPKRIAGLL</sequence>
<evidence type="ECO:0000256" key="2">
    <source>
        <dbReference type="ARBA" id="ARBA00005995"/>
    </source>
</evidence>
<keyword evidence="9" id="KW-1185">Reference proteome</keyword>
<dbReference type="EMBL" id="JAPZBU010000009">
    <property type="protein sequence ID" value="KAJ5387023.1"/>
    <property type="molecule type" value="Genomic_DNA"/>
</dbReference>
<comment type="caution">
    <text evidence="8">The sequence shown here is derived from an EMBL/GenBank/DDBJ whole genome shotgun (WGS) entry which is preliminary data.</text>
</comment>
<evidence type="ECO:0000256" key="4">
    <source>
        <dbReference type="ARBA" id="ARBA00048448"/>
    </source>
</evidence>
<dbReference type="InterPro" id="IPR002937">
    <property type="entry name" value="Amino_oxidase"/>
</dbReference>
<organism evidence="8 9">
    <name type="scientific">Penicillium cosmopolitanum</name>
    <dbReference type="NCBI Taxonomy" id="1131564"/>
    <lineage>
        <taxon>Eukaryota</taxon>
        <taxon>Fungi</taxon>
        <taxon>Dikarya</taxon>
        <taxon>Ascomycota</taxon>
        <taxon>Pezizomycotina</taxon>
        <taxon>Eurotiomycetes</taxon>
        <taxon>Eurotiomycetidae</taxon>
        <taxon>Eurotiales</taxon>
        <taxon>Aspergillaceae</taxon>
        <taxon>Penicillium</taxon>
    </lineage>
</organism>
<gene>
    <name evidence="8" type="ORF">N7509_009564</name>
</gene>
<evidence type="ECO:0000313" key="8">
    <source>
        <dbReference type="EMBL" id="KAJ5387023.1"/>
    </source>
</evidence>
<keyword evidence="3 6" id="KW-0560">Oxidoreductase</keyword>
<dbReference type="Pfam" id="PF01593">
    <property type="entry name" value="Amino_oxidase"/>
    <property type="match status" value="1"/>
</dbReference>
<evidence type="ECO:0000259" key="7">
    <source>
        <dbReference type="Pfam" id="PF01593"/>
    </source>
</evidence>
<comment type="cofactor">
    <cofactor evidence="1 6">
        <name>FAD</name>
        <dbReference type="ChEBI" id="CHEBI:57692"/>
    </cofactor>
</comment>
<dbReference type="PANTHER" id="PTHR43563">
    <property type="entry name" value="AMINE OXIDASE"/>
    <property type="match status" value="1"/>
</dbReference>
<proteinExistence type="inferred from homology"/>
<dbReference type="InterPro" id="IPR036188">
    <property type="entry name" value="FAD/NAD-bd_sf"/>
</dbReference>
<dbReference type="SUPFAM" id="SSF51905">
    <property type="entry name" value="FAD/NAD(P)-binding domain"/>
    <property type="match status" value="1"/>
</dbReference>